<keyword evidence="2" id="KW-1185">Reference proteome</keyword>
<dbReference type="PANTHER" id="PTHR34387">
    <property type="entry name" value="SLR1258 PROTEIN"/>
    <property type="match status" value="1"/>
</dbReference>
<dbReference type="PANTHER" id="PTHR34387:SF1">
    <property type="entry name" value="PERIPLASMIC IMMUNOGENIC PROTEIN"/>
    <property type="match status" value="1"/>
</dbReference>
<name>A0ABW8IBT9_9BACI</name>
<evidence type="ECO:0000313" key="2">
    <source>
        <dbReference type="Proteomes" id="UP001619911"/>
    </source>
</evidence>
<dbReference type="Gene3D" id="3.30.70.2970">
    <property type="entry name" value="Protein of unknown function (DUF541), domain 2"/>
    <property type="match status" value="1"/>
</dbReference>
<dbReference type="Gene3D" id="3.30.110.170">
    <property type="entry name" value="Protein of unknown function (DUF541), domain 1"/>
    <property type="match status" value="1"/>
</dbReference>
<reference evidence="1 2" key="1">
    <citation type="submission" date="2023-07" db="EMBL/GenBank/DDBJ databases">
        <title>Bacillus lucianemedeirus sp. nov, a new species isolated from an immunobiological production facility.</title>
        <authorList>
            <person name="Costa L.V."/>
            <person name="Miranda R.V.S.L."/>
            <person name="Brandao M.L.L."/>
            <person name="Reis C.M.F."/>
            <person name="Frazao A.M."/>
            <person name="Cruz F.V."/>
            <person name="Baio P.V.P."/>
            <person name="Veras J.F.C."/>
            <person name="Ramos J.N."/>
            <person name="Vieira V."/>
        </authorList>
    </citation>
    <scope>NUCLEOTIDE SEQUENCE [LARGE SCALE GENOMIC DNA]</scope>
    <source>
        <strain evidence="1 2">B190/17</strain>
    </source>
</reference>
<evidence type="ECO:0000313" key="1">
    <source>
        <dbReference type="EMBL" id="MFK2826465.1"/>
    </source>
</evidence>
<accession>A0ABW8IBT9</accession>
<comment type="caution">
    <text evidence="1">The sequence shown here is derived from an EMBL/GenBank/DDBJ whole genome shotgun (WGS) entry which is preliminary data.</text>
</comment>
<protein>
    <submittedName>
        <fullName evidence="1">SIMPL domain-containing protein</fullName>
    </submittedName>
</protein>
<organism evidence="1 2">
    <name type="scientific">Bacillus lumedeiriae</name>
    <dbReference type="NCBI Taxonomy" id="3058829"/>
    <lineage>
        <taxon>Bacteria</taxon>
        <taxon>Bacillati</taxon>
        <taxon>Bacillota</taxon>
        <taxon>Bacilli</taxon>
        <taxon>Bacillales</taxon>
        <taxon>Bacillaceae</taxon>
        <taxon>Bacillus</taxon>
    </lineage>
</organism>
<dbReference type="RefSeq" id="WP_404317824.1">
    <property type="nucleotide sequence ID" value="NZ_JAUIYO010000011.1"/>
</dbReference>
<dbReference type="InterPro" id="IPR052022">
    <property type="entry name" value="26kDa_periplasmic_antigen"/>
</dbReference>
<dbReference type="Pfam" id="PF04402">
    <property type="entry name" value="SIMPL"/>
    <property type="match status" value="1"/>
</dbReference>
<gene>
    <name evidence="1" type="ORF">QYG89_12455</name>
</gene>
<sequence>MYYPARTNRSYRNQPTYIMTVDGQGHVTAKPDEAILTIGIVTKNPDAQTAQQENSMISSRVIAALRQIGIEENDIRTAAYSIRPEYDYIEGQSVFRGYEVEHLLQITVKDLSKIGNVYDAAVKNGANIARNIELRVSNPNIYYQEALKLAIYNATEKADTIARTIGVTVNNIPLRIVEGGQPENPRPMVLAFSQSSSSEAVPPIQTGELTINAAVKAIFGYHTRV</sequence>
<dbReference type="InterPro" id="IPR007497">
    <property type="entry name" value="SIMPL/DUF541"/>
</dbReference>
<dbReference type="Proteomes" id="UP001619911">
    <property type="component" value="Unassembled WGS sequence"/>
</dbReference>
<proteinExistence type="predicted"/>
<dbReference type="EMBL" id="JAUIYO010000011">
    <property type="protein sequence ID" value="MFK2826465.1"/>
    <property type="molecule type" value="Genomic_DNA"/>
</dbReference>